<dbReference type="InterPro" id="IPR001245">
    <property type="entry name" value="Ser-Thr/Tyr_kinase_cat_dom"/>
</dbReference>
<dbReference type="Gene3D" id="1.10.510.10">
    <property type="entry name" value="Transferase(Phosphotransferase) domain 1"/>
    <property type="match status" value="2"/>
</dbReference>
<comment type="catalytic activity">
    <reaction evidence="12">
        <text>L-seryl-[protein] + ATP = O-phospho-L-seryl-[protein] + ADP + H(+)</text>
        <dbReference type="Rhea" id="RHEA:17989"/>
        <dbReference type="Rhea" id="RHEA-COMP:9863"/>
        <dbReference type="Rhea" id="RHEA-COMP:11604"/>
        <dbReference type="ChEBI" id="CHEBI:15378"/>
        <dbReference type="ChEBI" id="CHEBI:29999"/>
        <dbReference type="ChEBI" id="CHEBI:30616"/>
        <dbReference type="ChEBI" id="CHEBI:83421"/>
        <dbReference type="ChEBI" id="CHEBI:456216"/>
        <dbReference type="EC" id="2.7.11.1"/>
    </reaction>
</comment>
<dbReference type="InterPro" id="IPR008271">
    <property type="entry name" value="Ser/Thr_kinase_AS"/>
</dbReference>
<evidence type="ECO:0000256" key="3">
    <source>
        <dbReference type="ARBA" id="ARBA00022527"/>
    </source>
</evidence>
<dbReference type="InterPro" id="IPR000719">
    <property type="entry name" value="Prot_kinase_dom"/>
</dbReference>
<dbReference type="InterPro" id="IPR047117">
    <property type="entry name" value="PERK1-13-like"/>
</dbReference>
<keyword evidence="5 15" id="KW-0812">Transmembrane</keyword>
<evidence type="ECO:0000313" key="17">
    <source>
        <dbReference type="EMBL" id="PWZ17771.1"/>
    </source>
</evidence>
<protein>
    <recommendedName>
        <fullName evidence="2">non-specific serine/threonine protein kinase</fullName>
        <ecNumber evidence="2">2.7.11.1</ecNumber>
    </recommendedName>
</protein>
<dbReference type="Gene3D" id="3.30.200.20">
    <property type="entry name" value="Phosphorylase Kinase, domain 1"/>
    <property type="match status" value="1"/>
</dbReference>
<evidence type="ECO:0000256" key="2">
    <source>
        <dbReference type="ARBA" id="ARBA00012513"/>
    </source>
</evidence>
<proteinExistence type="inferred from homology"/>
<dbReference type="PROSITE" id="PS50011">
    <property type="entry name" value="PROTEIN_KINASE_DOM"/>
    <property type="match status" value="1"/>
</dbReference>
<keyword evidence="10 15" id="KW-0472">Membrane</keyword>
<dbReference type="PANTHER" id="PTHR47982:SF54">
    <property type="entry name" value="PROTEIN KINASE SUPERFAMILY PROTEIN"/>
    <property type="match status" value="1"/>
</dbReference>
<gene>
    <name evidence="17" type="primary">ANX1_2</name>
    <name evidence="17" type="ORF">Zm00014a_043147</name>
</gene>
<feature type="domain" description="Protein kinase" evidence="16">
    <location>
        <begin position="86"/>
        <end position="282"/>
    </location>
</feature>
<evidence type="ECO:0000256" key="13">
    <source>
        <dbReference type="PROSITE-ProRule" id="PRU10141"/>
    </source>
</evidence>
<reference evidence="17" key="1">
    <citation type="journal article" date="2018" name="Nat. Genet.">
        <title>Extensive intraspecific gene order and gene structural variations between Mo17 and other maize genomes.</title>
        <authorList>
            <person name="Sun S."/>
            <person name="Zhou Y."/>
            <person name="Chen J."/>
            <person name="Shi J."/>
            <person name="Zhao H."/>
            <person name="Zhao H."/>
            <person name="Song W."/>
            <person name="Zhang M."/>
            <person name="Cui Y."/>
            <person name="Dong X."/>
            <person name="Liu H."/>
            <person name="Ma X."/>
            <person name="Jiao Y."/>
            <person name="Wang B."/>
            <person name="Wei X."/>
            <person name="Stein J.C."/>
            <person name="Glaubitz J.C."/>
            <person name="Lu F."/>
            <person name="Yu G."/>
            <person name="Liang C."/>
            <person name="Fengler K."/>
            <person name="Li B."/>
            <person name="Rafalski A."/>
            <person name="Schnable P.S."/>
            <person name="Ware D.H."/>
            <person name="Buckler E.S."/>
            <person name="Lai J."/>
        </authorList>
    </citation>
    <scope>NUCLEOTIDE SEQUENCE [LARGE SCALE GENOMIC DNA]</scope>
    <source>
        <tissue evidence="17">Seedling</tissue>
    </source>
</reference>
<evidence type="ECO:0000256" key="10">
    <source>
        <dbReference type="ARBA" id="ARBA00023136"/>
    </source>
</evidence>
<dbReference type="SUPFAM" id="SSF56112">
    <property type="entry name" value="Protein kinase-like (PK-like)"/>
    <property type="match status" value="1"/>
</dbReference>
<evidence type="ECO:0000256" key="8">
    <source>
        <dbReference type="ARBA" id="ARBA00022840"/>
    </source>
</evidence>
<dbReference type="InterPro" id="IPR011009">
    <property type="entry name" value="Kinase-like_dom_sf"/>
</dbReference>
<evidence type="ECO:0000256" key="1">
    <source>
        <dbReference type="ARBA" id="ARBA00004162"/>
    </source>
</evidence>
<dbReference type="PROSITE" id="PS00108">
    <property type="entry name" value="PROTEIN_KINASE_ST"/>
    <property type="match status" value="1"/>
</dbReference>
<evidence type="ECO:0000256" key="12">
    <source>
        <dbReference type="ARBA" id="ARBA00048679"/>
    </source>
</evidence>
<accession>A0A3L6ECS3</accession>
<dbReference type="PANTHER" id="PTHR47982">
    <property type="entry name" value="PROLINE-RICH RECEPTOR-LIKE PROTEIN KINASE PERK4"/>
    <property type="match status" value="1"/>
</dbReference>
<dbReference type="GO" id="GO:0005886">
    <property type="term" value="C:plasma membrane"/>
    <property type="evidence" value="ECO:0007669"/>
    <property type="project" value="UniProtKB-SubCell"/>
</dbReference>
<dbReference type="InterPro" id="IPR017441">
    <property type="entry name" value="Protein_kinase_ATP_BS"/>
</dbReference>
<evidence type="ECO:0000256" key="14">
    <source>
        <dbReference type="RuleBase" id="RU000304"/>
    </source>
</evidence>
<evidence type="ECO:0000256" key="7">
    <source>
        <dbReference type="ARBA" id="ARBA00022777"/>
    </source>
</evidence>
<name>A0A3L6ECS3_MAIZE</name>
<dbReference type="Proteomes" id="UP000251960">
    <property type="component" value="Chromosome 6"/>
</dbReference>
<keyword evidence="17" id="KW-0675">Receptor</keyword>
<dbReference type="EMBL" id="NCVQ01000007">
    <property type="protein sequence ID" value="PWZ17771.1"/>
    <property type="molecule type" value="Genomic_DNA"/>
</dbReference>
<comment type="subcellular location">
    <subcellularLocation>
        <location evidence="1">Cell membrane</location>
        <topology evidence="1">Single-pass membrane protein</topology>
    </subcellularLocation>
</comment>
<evidence type="ECO:0000256" key="4">
    <source>
        <dbReference type="ARBA" id="ARBA00022679"/>
    </source>
</evidence>
<evidence type="ECO:0000259" key="16">
    <source>
        <dbReference type="PROSITE" id="PS50011"/>
    </source>
</evidence>
<dbReference type="Pfam" id="PF07714">
    <property type="entry name" value="PK_Tyr_Ser-Thr"/>
    <property type="match status" value="1"/>
</dbReference>
<dbReference type="GO" id="GO:0005524">
    <property type="term" value="F:ATP binding"/>
    <property type="evidence" value="ECO:0007669"/>
    <property type="project" value="UniProtKB-UniRule"/>
</dbReference>
<keyword evidence="9 15" id="KW-1133">Transmembrane helix</keyword>
<comment type="catalytic activity">
    <reaction evidence="11">
        <text>L-threonyl-[protein] + ATP = O-phospho-L-threonyl-[protein] + ADP + H(+)</text>
        <dbReference type="Rhea" id="RHEA:46608"/>
        <dbReference type="Rhea" id="RHEA-COMP:11060"/>
        <dbReference type="Rhea" id="RHEA-COMP:11605"/>
        <dbReference type="ChEBI" id="CHEBI:15378"/>
        <dbReference type="ChEBI" id="CHEBI:30013"/>
        <dbReference type="ChEBI" id="CHEBI:30616"/>
        <dbReference type="ChEBI" id="CHEBI:61977"/>
        <dbReference type="ChEBI" id="CHEBI:456216"/>
        <dbReference type="EC" id="2.7.11.1"/>
    </reaction>
</comment>
<dbReference type="FunFam" id="3.30.200.20:FF:000452">
    <property type="entry name" value="Receptor-like protein kinase THESEUS 1"/>
    <property type="match status" value="1"/>
</dbReference>
<comment type="caution">
    <text evidence="17">The sequence shown here is derived from an EMBL/GenBank/DDBJ whole genome shotgun (WGS) entry which is preliminary data.</text>
</comment>
<dbReference type="GO" id="GO:0004674">
    <property type="term" value="F:protein serine/threonine kinase activity"/>
    <property type="evidence" value="ECO:0007669"/>
    <property type="project" value="UniProtKB-KW"/>
</dbReference>
<feature type="binding site" evidence="13">
    <location>
        <position position="114"/>
    </location>
    <ligand>
        <name>ATP</name>
        <dbReference type="ChEBI" id="CHEBI:30616"/>
    </ligand>
</feature>
<comment type="similarity">
    <text evidence="14">Belongs to the protein kinase superfamily.</text>
</comment>
<feature type="transmembrane region" description="Helical" evidence="15">
    <location>
        <begin position="6"/>
        <end position="31"/>
    </location>
</feature>
<dbReference type="EC" id="2.7.11.1" evidence="2"/>
<dbReference type="AlphaFoldDB" id="A0A3L6ECS3"/>
<sequence length="282" mass="30647">MSLPIALVVGIAGGATLLAVAAVLLALWCAARMRARRNRNSDTGSSDPSTLVEWGKGGRSSLAPDLEHQVARQFSLEDLVQATKNFSDTNIIGAGSFGLVYMGLLLDGTVVAIKRRVGAATQVFADEVRLLSEIRHRNIVTLIGYCQEGGLQMLVYEYLPNGSVCGHLYDNRKGSATRLEFKQRLSIAIGAAKGLNHLHSLDPPLIHKDFKTNNVLVDENFIAKVADAGLVRVQSMTQFSESSDVYSFGVFLLELITGREAASLIPTESREYLAHWVISTDM</sequence>
<dbReference type="ExpressionAtlas" id="A0A3L6ECS3">
    <property type="expression patterns" value="baseline and differential"/>
</dbReference>
<keyword evidence="8 13" id="KW-0067">ATP-binding</keyword>
<dbReference type="PROSITE" id="PS00107">
    <property type="entry name" value="PROTEIN_KINASE_ATP"/>
    <property type="match status" value="1"/>
</dbReference>
<keyword evidence="7 17" id="KW-0418">Kinase</keyword>
<keyword evidence="3 14" id="KW-0723">Serine/threonine-protein kinase</keyword>
<evidence type="ECO:0000256" key="6">
    <source>
        <dbReference type="ARBA" id="ARBA00022741"/>
    </source>
</evidence>
<keyword evidence="4" id="KW-0808">Transferase</keyword>
<evidence type="ECO:0000256" key="9">
    <source>
        <dbReference type="ARBA" id="ARBA00022989"/>
    </source>
</evidence>
<organism evidence="17">
    <name type="scientific">Zea mays</name>
    <name type="common">Maize</name>
    <dbReference type="NCBI Taxonomy" id="4577"/>
    <lineage>
        <taxon>Eukaryota</taxon>
        <taxon>Viridiplantae</taxon>
        <taxon>Streptophyta</taxon>
        <taxon>Embryophyta</taxon>
        <taxon>Tracheophyta</taxon>
        <taxon>Spermatophyta</taxon>
        <taxon>Magnoliopsida</taxon>
        <taxon>Liliopsida</taxon>
        <taxon>Poales</taxon>
        <taxon>Poaceae</taxon>
        <taxon>PACMAD clade</taxon>
        <taxon>Panicoideae</taxon>
        <taxon>Andropogonodae</taxon>
        <taxon>Andropogoneae</taxon>
        <taxon>Tripsacinae</taxon>
        <taxon>Zea</taxon>
    </lineage>
</organism>
<evidence type="ECO:0000256" key="15">
    <source>
        <dbReference type="SAM" id="Phobius"/>
    </source>
</evidence>
<keyword evidence="6 13" id="KW-0547">Nucleotide-binding</keyword>
<evidence type="ECO:0000256" key="11">
    <source>
        <dbReference type="ARBA" id="ARBA00047899"/>
    </source>
</evidence>
<evidence type="ECO:0000256" key="5">
    <source>
        <dbReference type="ARBA" id="ARBA00022692"/>
    </source>
</evidence>